<dbReference type="Pfam" id="PF13358">
    <property type="entry name" value="DDE_3"/>
    <property type="match status" value="1"/>
</dbReference>
<dbReference type="EMBL" id="CAKOGL010000003">
    <property type="protein sequence ID" value="CAH2084747.1"/>
    <property type="molecule type" value="Genomic_DNA"/>
</dbReference>
<dbReference type="Proteomes" id="UP001153954">
    <property type="component" value="Unassembled WGS sequence"/>
</dbReference>
<dbReference type="GO" id="GO:0003676">
    <property type="term" value="F:nucleic acid binding"/>
    <property type="evidence" value="ECO:0007669"/>
    <property type="project" value="InterPro"/>
</dbReference>
<dbReference type="InterPro" id="IPR038717">
    <property type="entry name" value="Tc1-like_DDE_dom"/>
</dbReference>
<reference evidence="2" key="1">
    <citation type="submission" date="2022-03" db="EMBL/GenBank/DDBJ databases">
        <authorList>
            <person name="Tunstrom K."/>
        </authorList>
    </citation>
    <scope>NUCLEOTIDE SEQUENCE</scope>
</reference>
<feature type="domain" description="Tc1-like transposase DDE" evidence="1">
    <location>
        <begin position="70"/>
        <end position="123"/>
    </location>
</feature>
<organism evidence="2 3">
    <name type="scientific">Euphydryas editha</name>
    <name type="common">Edith's checkerspot</name>
    <dbReference type="NCBI Taxonomy" id="104508"/>
    <lineage>
        <taxon>Eukaryota</taxon>
        <taxon>Metazoa</taxon>
        <taxon>Ecdysozoa</taxon>
        <taxon>Arthropoda</taxon>
        <taxon>Hexapoda</taxon>
        <taxon>Insecta</taxon>
        <taxon>Pterygota</taxon>
        <taxon>Neoptera</taxon>
        <taxon>Endopterygota</taxon>
        <taxon>Lepidoptera</taxon>
        <taxon>Glossata</taxon>
        <taxon>Ditrysia</taxon>
        <taxon>Papilionoidea</taxon>
        <taxon>Nymphalidae</taxon>
        <taxon>Nymphalinae</taxon>
        <taxon>Euphydryas</taxon>
    </lineage>
</organism>
<gene>
    <name evidence="2" type="ORF">EEDITHA_LOCUS1289</name>
</gene>
<evidence type="ECO:0000313" key="2">
    <source>
        <dbReference type="EMBL" id="CAH2084747.1"/>
    </source>
</evidence>
<dbReference type="InterPro" id="IPR036397">
    <property type="entry name" value="RNaseH_sf"/>
</dbReference>
<name>A0AAU9TF88_EUPED</name>
<evidence type="ECO:0000259" key="1">
    <source>
        <dbReference type="Pfam" id="PF13358"/>
    </source>
</evidence>
<dbReference type="Gene3D" id="3.30.420.10">
    <property type="entry name" value="Ribonuclease H-like superfamily/Ribonuclease H"/>
    <property type="match status" value="1"/>
</dbReference>
<sequence>MMNQLFVQVARRTDTARDWERSRSGEGVAVDGAAERGGAAGNEEGYKNILKNNVVPSEIRLIGPEFVFQHDNDPKHTSKLCKQFLEAKENQKILKVMQWPPQSPDLNSIELLWDELDRQVRKFCPTSEHLWRILQNEWRKITPFTLEKLVARLPNICQAIIKSRGGHIDESKF</sequence>
<proteinExistence type="predicted"/>
<accession>A0AAU9TF88</accession>
<dbReference type="AlphaFoldDB" id="A0AAU9TF88"/>
<comment type="caution">
    <text evidence="2">The sequence shown here is derived from an EMBL/GenBank/DDBJ whole genome shotgun (WGS) entry which is preliminary data.</text>
</comment>
<evidence type="ECO:0000313" key="3">
    <source>
        <dbReference type="Proteomes" id="UP001153954"/>
    </source>
</evidence>
<keyword evidence="3" id="KW-1185">Reference proteome</keyword>
<protein>
    <recommendedName>
        <fullName evidence="1">Tc1-like transposase DDE domain-containing protein</fullName>
    </recommendedName>
</protein>